<keyword evidence="1" id="KW-0413">Isomerase</keyword>
<reference evidence="4" key="1">
    <citation type="journal article" date="2020" name="J. Eukaryot. Microbiol.">
        <title>De novo Sequencing, Assembly and Annotation of the Transcriptome for the Free-Living Testate Amoeba Arcella intermedia.</title>
        <authorList>
            <person name="Ribeiro G.M."/>
            <person name="Porfirio-Sousa A.L."/>
            <person name="Maurer-Alcala X.X."/>
            <person name="Katz L.A."/>
            <person name="Lahr D.J.G."/>
        </authorList>
    </citation>
    <scope>NUCLEOTIDE SEQUENCE</scope>
</reference>
<dbReference type="AlphaFoldDB" id="A0A6B2LNU6"/>
<proteinExistence type="predicted"/>
<dbReference type="Gene3D" id="3.40.1650.10">
    <property type="entry name" value="RbsD-like domain"/>
    <property type="match status" value="1"/>
</dbReference>
<evidence type="ECO:0000313" key="4">
    <source>
        <dbReference type="EMBL" id="NDV38694.1"/>
    </source>
</evidence>
<dbReference type="GO" id="GO:0036373">
    <property type="term" value="F:L-fucose mutarotase activity"/>
    <property type="evidence" value="ECO:0007669"/>
    <property type="project" value="UniProtKB-EC"/>
</dbReference>
<accession>A0A6B2LNU6</accession>
<dbReference type="InterPro" id="IPR007721">
    <property type="entry name" value="RbsD_FucU"/>
</dbReference>
<dbReference type="EC" id="5.1.3.29" evidence="3"/>
<name>A0A6B2LNU6_9EUKA</name>
<sequence length="151" mass="16287">MKGIPLGTSPQLMSTLLKMGHGDEIVIADGNFPSESVGQNATVIRADGLSCVQLLEIVTKFLPLDSYATPVVLMDPLPGDKARFPGGRPPIWARYGEIVNGAEGREVPVEAIGRFEFYERAKRAYAVIATSETAIYANIILKKGVISNARL</sequence>
<dbReference type="InterPro" id="IPR023750">
    <property type="entry name" value="RbsD-like_sf"/>
</dbReference>
<dbReference type="Pfam" id="PF05025">
    <property type="entry name" value="RbsD_FucU"/>
    <property type="match status" value="1"/>
</dbReference>
<protein>
    <recommendedName>
        <fullName evidence="3">L-fucose mutarotase</fullName>
        <ecNumber evidence="3">5.1.3.29</ecNumber>
    </recommendedName>
</protein>
<dbReference type="SUPFAM" id="SSF102546">
    <property type="entry name" value="RbsD-like"/>
    <property type="match status" value="1"/>
</dbReference>
<dbReference type="EMBL" id="GIBP01009725">
    <property type="protein sequence ID" value="NDV38694.1"/>
    <property type="molecule type" value="Transcribed_RNA"/>
</dbReference>
<dbReference type="GO" id="GO:0006004">
    <property type="term" value="P:fucose metabolic process"/>
    <property type="evidence" value="ECO:0007669"/>
    <property type="project" value="TreeGrafter"/>
</dbReference>
<dbReference type="InterPro" id="IPR050443">
    <property type="entry name" value="RbsD/FucU_mutarotase"/>
</dbReference>
<evidence type="ECO:0000256" key="3">
    <source>
        <dbReference type="ARBA" id="ARBA00038859"/>
    </source>
</evidence>
<comment type="catalytic activity">
    <reaction evidence="2">
        <text>alpha-L-fucose = beta-L-fucose</text>
        <dbReference type="Rhea" id="RHEA:25580"/>
        <dbReference type="ChEBI" id="CHEBI:42548"/>
        <dbReference type="ChEBI" id="CHEBI:42589"/>
        <dbReference type="EC" id="5.1.3.29"/>
    </reaction>
</comment>
<dbReference type="PANTHER" id="PTHR31690">
    <property type="entry name" value="FUCOSE MUTAROTASE"/>
    <property type="match status" value="1"/>
</dbReference>
<evidence type="ECO:0000256" key="1">
    <source>
        <dbReference type="ARBA" id="ARBA00023235"/>
    </source>
</evidence>
<organism evidence="4">
    <name type="scientific">Arcella intermedia</name>
    <dbReference type="NCBI Taxonomy" id="1963864"/>
    <lineage>
        <taxon>Eukaryota</taxon>
        <taxon>Amoebozoa</taxon>
        <taxon>Tubulinea</taxon>
        <taxon>Elardia</taxon>
        <taxon>Arcellinida</taxon>
        <taxon>Sphaerothecina</taxon>
        <taxon>Arcellidae</taxon>
        <taxon>Arcella</taxon>
    </lineage>
</organism>
<evidence type="ECO:0000256" key="2">
    <source>
        <dbReference type="ARBA" id="ARBA00036324"/>
    </source>
</evidence>
<dbReference type="GO" id="GO:0042806">
    <property type="term" value="F:fucose binding"/>
    <property type="evidence" value="ECO:0007669"/>
    <property type="project" value="TreeGrafter"/>
</dbReference>
<dbReference type="PANTHER" id="PTHR31690:SF4">
    <property type="entry name" value="FUCOSE MUTAROTASE"/>
    <property type="match status" value="1"/>
</dbReference>